<gene>
    <name evidence="1" type="ORF">NX722_28230</name>
    <name evidence="2" type="ORF">NX722_28585</name>
</gene>
<evidence type="ECO:0000313" key="3">
    <source>
        <dbReference type="Proteomes" id="UP001209854"/>
    </source>
</evidence>
<sequence length="41" mass="4758">MNCRRLKQDCSDLSFSTMPVIEKHRDGLVVKCVRFESGDKE</sequence>
<accession>A0ABT3N5J0</accession>
<reference evidence="1 3" key="1">
    <citation type="submission" date="2022-10" db="EMBL/GenBank/DDBJ databases">
        <title>High-quality genome sequences of two octocoral-associated bacteria, Endozoicomonas euniceicola EF212 and Endozoicomonas gorgoniicola PS125.</title>
        <authorList>
            <person name="Chiou Y.-J."/>
            <person name="Chen Y.-H."/>
        </authorList>
    </citation>
    <scope>NUCLEOTIDE SEQUENCE [LARGE SCALE GENOMIC DNA]</scope>
    <source>
        <strain evidence="1 3">PS125</strain>
    </source>
</reference>
<proteinExistence type="predicted"/>
<evidence type="ECO:0000313" key="1">
    <source>
        <dbReference type="EMBL" id="MCW7556454.1"/>
    </source>
</evidence>
<keyword evidence="3" id="KW-1185">Reference proteome</keyword>
<comment type="caution">
    <text evidence="1">The sequence shown here is derived from an EMBL/GenBank/DDBJ whole genome shotgun (WGS) entry which is preliminary data.</text>
</comment>
<evidence type="ECO:0000313" key="2">
    <source>
        <dbReference type="EMBL" id="MCW7556525.1"/>
    </source>
</evidence>
<dbReference type="EMBL" id="JAPFCC010000001">
    <property type="protein sequence ID" value="MCW7556454.1"/>
    <property type="molecule type" value="Genomic_DNA"/>
</dbReference>
<dbReference type="EMBL" id="JAPFCC010000002">
    <property type="protein sequence ID" value="MCW7556525.1"/>
    <property type="molecule type" value="Genomic_DNA"/>
</dbReference>
<protein>
    <submittedName>
        <fullName evidence="1">Uncharacterized protein</fullName>
    </submittedName>
</protein>
<dbReference type="RefSeq" id="WP_265442401.1">
    <property type="nucleotide sequence ID" value="NZ_JAPFCC010000001.1"/>
</dbReference>
<organism evidence="1 3">
    <name type="scientific">Endozoicomonas gorgoniicola</name>
    <dbReference type="NCBI Taxonomy" id="1234144"/>
    <lineage>
        <taxon>Bacteria</taxon>
        <taxon>Pseudomonadati</taxon>
        <taxon>Pseudomonadota</taxon>
        <taxon>Gammaproteobacteria</taxon>
        <taxon>Oceanospirillales</taxon>
        <taxon>Endozoicomonadaceae</taxon>
        <taxon>Endozoicomonas</taxon>
    </lineage>
</organism>
<name>A0ABT3N5J0_9GAMM</name>
<dbReference type="Proteomes" id="UP001209854">
    <property type="component" value="Unassembled WGS sequence"/>
</dbReference>